<dbReference type="FunFam" id="3.30.730.10:FF:000001">
    <property type="entry name" value="Ethylene-responsive transcription factor 2"/>
    <property type="match status" value="1"/>
</dbReference>
<dbReference type="PANTHER" id="PTHR31190:SF181">
    <property type="entry name" value="OS02G0764700 PROTEIN"/>
    <property type="match status" value="1"/>
</dbReference>
<proteinExistence type="inferred from homology"/>
<reference evidence="8" key="1">
    <citation type="journal article" date="2020" name="Nat. Commun.">
        <title>Genome sequence of the cluster root forming white lupin.</title>
        <authorList>
            <person name="Hufnagel B."/>
            <person name="Marques A."/>
            <person name="Soriano A."/>
            <person name="Marques L."/>
            <person name="Divol F."/>
            <person name="Doumas P."/>
            <person name="Sallet E."/>
            <person name="Mancinotti D."/>
            <person name="Carrere S."/>
            <person name="Marande W."/>
            <person name="Arribat S."/>
            <person name="Keller J."/>
            <person name="Huneau C."/>
            <person name="Blein T."/>
            <person name="Aime D."/>
            <person name="Laguerre M."/>
            <person name="Taylor J."/>
            <person name="Schubert V."/>
            <person name="Nelson M."/>
            <person name="Geu-Flores F."/>
            <person name="Crespi M."/>
            <person name="Gallardo-Guerrero K."/>
            <person name="Delaux P.-M."/>
            <person name="Salse J."/>
            <person name="Berges H."/>
            <person name="Guyot R."/>
            <person name="Gouzy J."/>
            <person name="Peret B."/>
        </authorList>
    </citation>
    <scope>NUCLEOTIDE SEQUENCE [LARGE SCALE GENOMIC DNA]</scope>
    <source>
        <strain evidence="8">cv. Amiga</strain>
    </source>
</reference>
<dbReference type="PROSITE" id="PS51032">
    <property type="entry name" value="AP2_ERF"/>
    <property type="match status" value="1"/>
</dbReference>
<evidence type="ECO:0000256" key="4">
    <source>
        <dbReference type="ARBA" id="ARBA00023163"/>
    </source>
</evidence>
<gene>
    <name evidence="7" type="ORF">Lalb_Chr16g0384721</name>
</gene>
<dbReference type="Proteomes" id="UP000447434">
    <property type="component" value="Chromosome 16"/>
</dbReference>
<sequence length="222" mass="24665">MSQSHSSTMINSDQELSVIIAALTNVVIGSTSNVIHFHSPETSQPSTTTGGTSFDLVPTVTMEICQECNIVGCLGCNLFPKENKKQKSSQKKYRGVRHRPWGKWGAEIQDPKIGSRVWLGTFNTAEEAARAYDKANIEFRGSQAKLNFPLRENESVNVVVETEEEVMGENVNEGMEVETFENNKESEFWEKIGEAQYQNLVMMVNDLVGESSDSAARNTFSS</sequence>
<dbReference type="SUPFAM" id="SSF54171">
    <property type="entry name" value="DNA-binding domain"/>
    <property type="match status" value="1"/>
</dbReference>
<keyword evidence="5" id="KW-0539">Nucleus</keyword>
<organism evidence="7 8">
    <name type="scientific">Lupinus albus</name>
    <name type="common">White lupine</name>
    <name type="synonym">Lupinus termis</name>
    <dbReference type="NCBI Taxonomy" id="3870"/>
    <lineage>
        <taxon>Eukaryota</taxon>
        <taxon>Viridiplantae</taxon>
        <taxon>Streptophyta</taxon>
        <taxon>Embryophyta</taxon>
        <taxon>Tracheophyta</taxon>
        <taxon>Spermatophyta</taxon>
        <taxon>Magnoliopsida</taxon>
        <taxon>eudicotyledons</taxon>
        <taxon>Gunneridae</taxon>
        <taxon>Pentapetalae</taxon>
        <taxon>rosids</taxon>
        <taxon>fabids</taxon>
        <taxon>Fabales</taxon>
        <taxon>Fabaceae</taxon>
        <taxon>Papilionoideae</taxon>
        <taxon>50 kb inversion clade</taxon>
        <taxon>genistoids sensu lato</taxon>
        <taxon>core genistoids</taxon>
        <taxon>Genisteae</taxon>
        <taxon>Lupinus</taxon>
    </lineage>
</organism>
<evidence type="ECO:0000256" key="6">
    <source>
        <dbReference type="ARBA" id="ARBA00024343"/>
    </source>
</evidence>
<dbReference type="InterPro" id="IPR016177">
    <property type="entry name" value="DNA-bd_dom_sf"/>
</dbReference>
<name>A0A6A4P9A6_LUPAL</name>
<dbReference type="PRINTS" id="PR00367">
    <property type="entry name" value="ETHRSPELEMNT"/>
</dbReference>
<keyword evidence="8" id="KW-1185">Reference proteome</keyword>
<evidence type="ECO:0000256" key="1">
    <source>
        <dbReference type="ARBA" id="ARBA00004123"/>
    </source>
</evidence>
<evidence type="ECO:0000313" key="7">
    <source>
        <dbReference type="EMBL" id="KAE9597264.1"/>
    </source>
</evidence>
<dbReference type="InterPro" id="IPR044808">
    <property type="entry name" value="ERF_plant"/>
</dbReference>
<dbReference type="GO" id="GO:0005634">
    <property type="term" value="C:nucleus"/>
    <property type="evidence" value="ECO:0007669"/>
    <property type="project" value="UniProtKB-SubCell"/>
</dbReference>
<dbReference type="Pfam" id="PF00847">
    <property type="entry name" value="AP2"/>
    <property type="match status" value="1"/>
</dbReference>
<dbReference type="GO" id="GO:0003700">
    <property type="term" value="F:DNA-binding transcription factor activity"/>
    <property type="evidence" value="ECO:0007669"/>
    <property type="project" value="InterPro"/>
</dbReference>
<accession>A0A6A4P9A6</accession>
<dbReference type="GO" id="GO:0009873">
    <property type="term" value="P:ethylene-activated signaling pathway"/>
    <property type="evidence" value="ECO:0007669"/>
    <property type="project" value="InterPro"/>
</dbReference>
<dbReference type="InterPro" id="IPR036955">
    <property type="entry name" value="AP2/ERF_dom_sf"/>
</dbReference>
<dbReference type="OrthoDB" id="642765at2759"/>
<dbReference type="SMART" id="SM00380">
    <property type="entry name" value="AP2"/>
    <property type="match status" value="1"/>
</dbReference>
<evidence type="ECO:0000313" key="8">
    <source>
        <dbReference type="Proteomes" id="UP000447434"/>
    </source>
</evidence>
<evidence type="ECO:0000256" key="5">
    <source>
        <dbReference type="ARBA" id="ARBA00023242"/>
    </source>
</evidence>
<keyword evidence="2" id="KW-0805">Transcription regulation</keyword>
<dbReference type="CDD" id="cd00018">
    <property type="entry name" value="AP2"/>
    <property type="match status" value="1"/>
</dbReference>
<keyword evidence="4" id="KW-0804">Transcription</keyword>
<comment type="caution">
    <text evidence="7">The sequence shown here is derived from an EMBL/GenBank/DDBJ whole genome shotgun (WGS) entry which is preliminary data.</text>
</comment>
<dbReference type="EMBL" id="WOCE01000016">
    <property type="protein sequence ID" value="KAE9597264.1"/>
    <property type="molecule type" value="Genomic_DNA"/>
</dbReference>
<comment type="subcellular location">
    <subcellularLocation>
        <location evidence="1">Nucleus</location>
    </subcellularLocation>
</comment>
<dbReference type="Gene3D" id="3.30.730.10">
    <property type="entry name" value="AP2/ERF domain"/>
    <property type="match status" value="1"/>
</dbReference>
<dbReference type="GO" id="GO:0003677">
    <property type="term" value="F:DNA binding"/>
    <property type="evidence" value="ECO:0007669"/>
    <property type="project" value="UniProtKB-KW"/>
</dbReference>
<keyword evidence="3" id="KW-0238">DNA-binding</keyword>
<dbReference type="PANTHER" id="PTHR31190">
    <property type="entry name" value="DNA-BINDING DOMAIN"/>
    <property type="match status" value="1"/>
</dbReference>
<comment type="similarity">
    <text evidence="6">Belongs to the AP2/ERF transcription factor family. ERF subfamily.</text>
</comment>
<evidence type="ECO:0000256" key="2">
    <source>
        <dbReference type="ARBA" id="ARBA00023015"/>
    </source>
</evidence>
<dbReference type="AlphaFoldDB" id="A0A6A4P9A6"/>
<dbReference type="InterPro" id="IPR001471">
    <property type="entry name" value="AP2/ERF_dom"/>
</dbReference>
<protein>
    <submittedName>
        <fullName evidence="7">Putative transcription factor AP2-EREBP family</fullName>
    </submittedName>
</protein>
<evidence type="ECO:0000256" key="3">
    <source>
        <dbReference type="ARBA" id="ARBA00023125"/>
    </source>
</evidence>